<dbReference type="GO" id="GO:0030964">
    <property type="term" value="C:NADH dehydrogenase complex"/>
    <property type="evidence" value="ECO:0007669"/>
    <property type="project" value="TreeGrafter"/>
</dbReference>
<evidence type="ECO:0000256" key="15">
    <source>
        <dbReference type="ARBA" id="ARBA00043911"/>
    </source>
</evidence>
<evidence type="ECO:0000256" key="4">
    <source>
        <dbReference type="ARBA" id="ARBA00016612"/>
    </source>
</evidence>
<comment type="similarity">
    <text evidence="2 17">Belongs to the complex I subunit 4L family.</text>
</comment>
<dbReference type="EC" id="7.1.1.2" evidence="3 17"/>
<keyword evidence="11 17" id="KW-0520">NAD</keyword>
<evidence type="ECO:0000256" key="3">
    <source>
        <dbReference type="ARBA" id="ARBA00012944"/>
    </source>
</evidence>
<evidence type="ECO:0000256" key="1">
    <source>
        <dbReference type="ARBA" id="ARBA00004225"/>
    </source>
</evidence>
<keyword evidence="12 17" id="KW-0830">Ubiquinone</keyword>
<comment type="catalytic activity">
    <reaction evidence="16">
        <text>a ubiquinone + NADH + 5 H(+)(in) = a ubiquinol + NAD(+) + 4 H(+)(out)</text>
        <dbReference type="Rhea" id="RHEA:29091"/>
        <dbReference type="Rhea" id="RHEA-COMP:9565"/>
        <dbReference type="Rhea" id="RHEA-COMP:9566"/>
        <dbReference type="ChEBI" id="CHEBI:15378"/>
        <dbReference type="ChEBI" id="CHEBI:16389"/>
        <dbReference type="ChEBI" id="CHEBI:17976"/>
        <dbReference type="ChEBI" id="CHEBI:57540"/>
        <dbReference type="ChEBI" id="CHEBI:57945"/>
        <dbReference type="EC" id="7.1.1.2"/>
    </reaction>
    <physiologicalReaction direction="left-to-right" evidence="16">
        <dbReference type="Rhea" id="RHEA:29092"/>
    </physiologicalReaction>
</comment>
<dbReference type="PANTHER" id="PTHR11434:SF0">
    <property type="entry name" value="NADH-UBIQUINONE OXIDOREDUCTASE CHAIN 4L"/>
    <property type="match status" value="1"/>
</dbReference>
<keyword evidence="13 17" id="KW-0496">Mitochondrion</keyword>
<evidence type="ECO:0000256" key="9">
    <source>
        <dbReference type="ARBA" id="ARBA00022982"/>
    </source>
</evidence>
<keyword evidence="10" id="KW-1133">Transmembrane helix</keyword>
<gene>
    <name evidence="18" type="primary">ND4L</name>
</gene>
<accession>A0A0R7A6D7</accession>
<dbReference type="InterPro" id="IPR001133">
    <property type="entry name" value="NADH_UbQ_OxRdtase_chain4L/K"/>
</dbReference>
<sequence length="98" mass="10943">MSLFPATFLIMFVLSLLGLTFYRVHLLSALLCLEGLMLTLFISFSLWLLKFNALAFSISPMILITFSACEASLGLSLLIATIRSHGKDHLQNMNMLQC</sequence>
<dbReference type="GO" id="GO:0016651">
    <property type="term" value="F:oxidoreductase activity, acting on NAD(P)H"/>
    <property type="evidence" value="ECO:0007669"/>
    <property type="project" value="InterPro"/>
</dbReference>
<keyword evidence="14" id="KW-0472">Membrane</keyword>
<evidence type="ECO:0000256" key="10">
    <source>
        <dbReference type="ARBA" id="ARBA00022989"/>
    </source>
</evidence>
<dbReference type="InterPro" id="IPR039428">
    <property type="entry name" value="NUOK/Mnh_C1-like"/>
</dbReference>
<dbReference type="Pfam" id="PF00420">
    <property type="entry name" value="Oxidored_q2"/>
    <property type="match status" value="1"/>
</dbReference>
<dbReference type="GO" id="GO:0008137">
    <property type="term" value="F:NADH dehydrogenase (ubiquinone) activity"/>
    <property type="evidence" value="ECO:0007669"/>
    <property type="project" value="UniProtKB-EC"/>
</dbReference>
<keyword evidence="8 17" id="KW-1278">Translocase</keyword>
<geneLocation type="mitochondrion" evidence="18"/>
<dbReference type="GO" id="GO:0042773">
    <property type="term" value="P:ATP synthesis coupled electron transport"/>
    <property type="evidence" value="ECO:0007669"/>
    <property type="project" value="UniProtKB-UniRule"/>
</dbReference>
<evidence type="ECO:0000256" key="11">
    <source>
        <dbReference type="ARBA" id="ARBA00023027"/>
    </source>
</evidence>
<comment type="function">
    <text evidence="15">Core subunit of the mitochondrial membrane respiratory chain NADH dehydrogenase (Complex I) which catalyzes electron transfer from NADH through the respiratory chain, using ubiquinone as an electron acceptor. Part of the enzyme membrane arm which is embedded in the lipid bilayer and involved in proton translocation.</text>
</comment>
<keyword evidence="6 17" id="KW-0679">Respiratory chain</keyword>
<keyword evidence="5 17" id="KW-0813">Transport</keyword>
<keyword evidence="17" id="KW-0999">Mitochondrion inner membrane</keyword>
<dbReference type="GeneID" id="26374585"/>
<dbReference type="AlphaFoldDB" id="A0A0R7A6D7"/>
<dbReference type="PANTHER" id="PTHR11434">
    <property type="entry name" value="NADH-UBIQUINONE OXIDOREDUCTASE SUBUNIT ND4L"/>
    <property type="match status" value="1"/>
</dbReference>
<evidence type="ECO:0000256" key="7">
    <source>
        <dbReference type="ARBA" id="ARBA00022692"/>
    </source>
</evidence>
<keyword evidence="7" id="KW-0812">Transmembrane</keyword>
<keyword evidence="9 17" id="KW-0249">Electron transport</keyword>
<evidence type="ECO:0000313" key="18">
    <source>
        <dbReference type="EMBL" id="AKL82660.1"/>
    </source>
</evidence>
<evidence type="ECO:0000256" key="5">
    <source>
        <dbReference type="ARBA" id="ARBA00022448"/>
    </source>
</evidence>
<evidence type="ECO:0000256" key="17">
    <source>
        <dbReference type="RuleBase" id="RU004419"/>
    </source>
</evidence>
<dbReference type="Gene3D" id="1.10.287.3510">
    <property type="match status" value="1"/>
</dbReference>
<dbReference type="EMBL" id="KP718940">
    <property type="protein sequence ID" value="AKL82660.1"/>
    <property type="molecule type" value="Genomic_DNA"/>
</dbReference>
<evidence type="ECO:0000256" key="6">
    <source>
        <dbReference type="ARBA" id="ARBA00022660"/>
    </source>
</evidence>
<name>A0A0R7A6D7_9TELE</name>
<evidence type="ECO:0000256" key="12">
    <source>
        <dbReference type="ARBA" id="ARBA00023075"/>
    </source>
</evidence>
<comment type="subcellular location">
    <subcellularLocation>
        <location evidence="17">Mitochondrion inner membrane</location>
        <topology evidence="17">Multi-pass membrane protein</topology>
    </subcellularLocation>
    <subcellularLocation>
        <location evidence="1">Mitochondrion membrane</location>
        <topology evidence="1">Multi-pass membrane protein</topology>
    </subcellularLocation>
</comment>
<organism evidence="18">
    <name type="scientific">Austrolebias charrua</name>
    <dbReference type="NCBI Taxonomy" id="308057"/>
    <lineage>
        <taxon>Eukaryota</taxon>
        <taxon>Metazoa</taxon>
        <taxon>Chordata</taxon>
        <taxon>Craniata</taxon>
        <taxon>Vertebrata</taxon>
        <taxon>Euteleostomi</taxon>
        <taxon>Actinopterygii</taxon>
        <taxon>Neopterygii</taxon>
        <taxon>Teleostei</taxon>
        <taxon>Neoteleostei</taxon>
        <taxon>Acanthomorphata</taxon>
        <taxon>Ovalentaria</taxon>
        <taxon>Atherinomorphae</taxon>
        <taxon>Cyprinodontiformes</taxon>
        <taxon>Rivulidae</taxon>
        <taxon>Austrolebias</taxon>
    </lineage>
</organism>
<evidence type="ECO:0000256" key="2">
    <source>
        <dbReference type="ARBA" id="ARBA00010519"/>
    </source>
</evidence>
<reference evidence="18" key="1">
    <citation type="journal article" date="2015" name="BMC Genomics">
        <title>First complete mitochondrial genome of the South American annual fish Austrolebias charrua (Cyprinodontiformes: Rivulidae): peculiar features among cyprinodontiforms mitogenomes.</title>
        <authorList>
            <person name="Gutierrez V."/>
            <person name="Rego N."/>
            <person name="Naya H."/>
            <person name="Garcia G."/>
        </authorList>
    </citation>
    <scope>NUCLEOTIDE SEQUENCE</scope>
</reference>
<dbReference type="CTD" id="4539"/>
<evidence type="ECO:0000256" key="14">
    <source>
        <dbReference type="ARBA" id="ARBA00023136"/>
    </source>
</evidence>
<evidence type="ECO:0000256" key="16">
    <source>
        <dbReference type="ARBA" id="ARBA00048769"/>
    </source>
</evidence>
<proteinExistence type="inferred from homology"/>
<evidence type="ECO:0000256" key="13">
    <source>
        <dbReference type="ARBA" id="ARBA00023128"/>
    </source>
</evidence>
<dbReference type="GO" id="GO:0005743">
    <property type="term" value="C:mitochondrial inner membrane"/>
    <property type="evidence" value="ECO:0007669"/>
    <property type="project" value="UniProtKB-SubCell"/>
</dbReference>
<protein>
    <recommendedName>
        <fullName evidence="4 17">NADH-ubiquinone oxidoreductase chain 4L</fullName>
        <ecNumber evidence="3 17">7.1.1.2</ecNumber>
    </recommendedName>
</protein>
<evidence type="ECO:0000256" key="8">
    <source>
        <dbReference type="ARBA" id="ARBA00022967"/>
    </source>
</evidence>
<dbReference type="RefSeq" id="YP_009182787.1">
    <property type="nucleotide sequence ID" value="NC_028510.1"/>
</dbReference>